<feature type="transmembrane region" description="Helical" evidence="2">
    <location>
        <begin position="32"/>
        <end position="51"/>
    </location>
</feature>
<reference evidence="3" key="1">
    <citation type="submission" date="2022-08" db="EMBL/GenBank/DDBJ databases">
        <title>Chelativorans sichuanense sp. nov., a paraffin oil-degrading bacterium isolated from a mixture of oil-based drill cuttings and paddy soil.</title>
        <authorList>
            <person name="Yu J."/>
            <person name="Liu H."/>
            <person name="Chen Q."/>
        </authorList>
    </citation>
    <scope>NUCLEOTIDE SEQUENCE</scope>
    <source>
        <strain evidence="3">SCAU 2101</strain>
    </source>
</reference>
<evidence type="ECO:0000313" key="4">
    <source>
        <dbReference type="Proteomes" id="UP001149009"/>
    </source>
</evidence>
<feature type="compositionally biased region" description="Low complexity" evidence="1">
    <location>
        <begin position="60"/>
        <end position="74"/>
    </location>
</feature>
<keyword evidence="2" id="KW-0472">Membrane</keyword>
<sequence>MDGPNAPHETEEDQPLDPAAERVRRKLVRFMAINLTILFAAVMAVVLALVYKSLTPGQDSAASPASTVSPVPSEEPLEGEIALPAGARILSHAVSGNQLTLHLRLKDGSEAIHLYDMDAAKPVGRFSVVWKGQ</sequence>
<dbReference type="EMBL" id="JAODNV010000003">
    <property type="protein sequence ID" value="MCT8989007.1"/>
    <property type="molecule type" value="Genomic_DNA"/>
</dbReference>
<keyword evidence="2" id="KW-0812">Transmembrane</keyword>
<protein>
    <submittedName>
        <fullName evidence="3">Fimbrial protein</fullName>
    </submittedName>
</protein>
<evidence type="ECO:0000256" key="2">
    <source>
        <dbReference type="SAM" id="Phobius"/>
    </source>
</evidence>
<comment type="caution">
    <text evidence="3">The sequence shown here is derived from an EMBL/GenBank/DDBJ whole genome shotgun (WGS) entry which is preliminary data.</text>
</comment>
<keyword evidence="4" id="KW-1185">Reference proteome</keyword>
<dbReference type="RefSeq" id="WP_261513672.1">
    <property type="nucleotide sequence ID" value="NZ_JAODNV010000003.1"/>
</dbReference>
<feature type="region of interest" description="Disordered" evidence="1">
    <location>
        <begin position="56"/>
        <end position="77"/>
    </location>
</feature>
<gene>
    <name evidence="3" type="ORF">NYR54_01680</name>
</gene>
<accession>A0A9X2X4U5</accession>
<keyword evidence="2" id="KW-1133">Transmembrane helix</keyword>
<dbReference type="Proteomes" id="UP001149009">
    <property type="component" value="Unassembled WGS sequence"/>
</dbReference>
<organism evidence="3 4">
    <name type="scientific">Chelativorans petroleitrophicus</name>
    <dbReference type="NCBI Taxonomy" id="2975484"/>
    <lineage>
        <taxon>Bacteria</taxon>
        <taxon>Pseudomonadati</taxon>
        <taxon>Pseudomonadota</taxon>
        <taxon>Alphaproteobacteria</taxon>
        <taxon>Hyphomicrobiales</taxon>
        <taxon>Phyllobacteriaceae</taxon>
        <taxon>Chelativorans</taxon>
    </lineage>
</organism>
<evidence type="ECO:0000256" key="1">
    <source>
        <dbReference type="SAM" id="MobiDB-lite"/>
    </source>
</evidence>
<name>A0A9X2X4U5_9HYPH</name>
<proteinExistence type="predicted"/>
<evidence type="ECO:0000313" key="3">
    <source>
        <dbReference type="EMBL" id="MCT8989007.1"/>
    </source>
</evidence>
<dbReference type="AlphaFoldDB" id="A0A9X2X4U5"/>